<dbReference type="Gene3D" id="1.10.340.70">
    <property type="match status" value="1"/>
</dbReference>
<feature type="domain" description="Integrase catalytic" evidence="2">
    <location>
        <begin position="209"/>
        <end position="394"/>
    </location>
</feature>
<accession>A0AAE1KHS6</accession>
<dbReference type="PANTHER" id="PTHR38681:SF1">
    <property type="entry name" value="RETROVIRUS-RELATED POL POLYPROTEIN FROM TRANSPOSON 412-LIKE PROTEIN"/>
    <property type="match status" value="1"/>
</dbReference>
<dbReference type="SUPFAM" id="SSF53098">
    <property type="entry name" value="Ribonuclease H-like"/>
    <property type="match status" value="1"/>
</dbReference>
<dbReference type="FunFam" id="3.30.420.10:FF:000032">
    <property type="entry name" value="Retrovirus-related Pol polyprotein from transposon 297-like Protein"/>
    <property type="match status" value="1"/>
</dbReference>
<evidence type="ECO:0000256" key="1">
    <source>
        <dbReference type="SAM" id="MobiDB-lite"/>
    </source>
</evidence>
<organism evidence="3 4">
    <name type="scientific">Petrolisthes cinctipes</name>
    <name type="common">Flat porcelain crab</name>
    <dbReference type="NCBI Taxonomy" id="88211"/>
    <lineage>
        <taxon>Eukaryota</taxon>
        <taxon>Metazoa</taxon>
        <taxon>Ecdysozoa</taxon>
        <taxon>Arthropoda</taxon>
        <taxon>Crustacea</taxon>
        <taxon>Multicrustacea</taxon>
        <taxon>Malacostraca</taxon>
        <taxon>Eumalacostraca</taxon>
        <taxon>Eucarida</taxon>
        <taxon>Decapoda</taxon>
        <taxon>Pleocyemata</taxon>
        <taxon>Anomura</taxon>
        <taxon>Galatheoidea</taxon>
        <taxon>Porcellanidae</taxon>
        <taxon>Petrolisthes</taxon>
    </lineage>
</organism>
<dbReference type="Proteomes" id="UP001286313">
    <property type="component" value="Unassembled WGS sequence"/>
</dbReference>
<evidence type="ECO:0000259" key="2">
    <source>
        <dbReference type="PROSITE" id="PS50994"/>
    </source>
</evidence>
<dbReference type="Pfam" id="PF00665">
    <property type="entry name" value="rve"/>
    <property type="match status" value="1"/>
</dbReference>
<dbReference type="PROSITE" id="PS50994">
    <property type="entry name" value="INTEGRASE"/>
    <property type="match status" value="1"/>
</dbReference>
<feature type="compositionally biased region" description="Pro residues" evidence="1">
    <location>
        <begin position="495"/>
        <end position="505"/>
    </location>
</feature>
<dbReference type="AlphaFoldDB" id="A0AAE1KHS6"/>
<sequence>MTLCHTDYIAPHLGSVTFSDNDYARILAEFPDITTPQFTTDNPKHGVKHHIHTTGPPLHARARRLPPDKLQLAKDEFRQMEEMGIVRRSNRVDYVALAAAQKDDNEIHAYRTAISGLVLEDVRFGPTDTTVLCDVSTGHPRPIVPAAWRHRIFDVVHGLSHPSIRATKALMAAKFVWHGMCKQVGNWAKACIPCQTSKIYRHIKTPLQNFALPERRFDHIHVDIVGPLPTSRGATHLFTIVDRFTRWPGAVPLSDTSTVTCARALTAHWIDRFGMPVDISSDRGAQFTSGLWIAMAQLLGTKLHHTTAYHPQANGLVERFHRHMKASLKARLTGPDWTDELPWVMLGIRTAPKEDLGTSSAELVYGAPLTVAGEFIPTAKGNQETPTTMLTRLREKVGTLSPVPTSRHGQPITYVPPNLQDCQYVFLRRDSLRSSLQKPYEGPFKVLQSNPTTFIIDMGGRHEIVSMDRLKPAHLDVDQPVQVAQPRRRGRPKLQPKPPSSPLPGTPYTTRSGRLRRFNT</sequence>
<dbReference type="Gene3D" id="3.30.420.10">
    <property type="entry name" value="Ribonuclease H-like superfamily/Ribonuclease H"/>
    <property type="match status" value="1"/>
</dbReference>
<dbReference type="GO" id="GO:0042575">
    <property type="term" value="C:DNA polymerase complex"/>
    <property type="evidence" value="ECO:0007669"/>
    <property type="project" value="UniProtKB-ARBA"/>
</dbReference>
<feature type="region of interest" description="Disordered" evidence="1">
    <location>
        <begin position="475"/>
        <end position="520"/>
    </location>
</feature>
<dbReference type="InterPro" id="IPR043502">
    <property type="entry name" value="DNA/RNA_pol_sf"/>
</dbReference>
<keyword evidence="4" id="KW-1185">Reference proteome</keyword>
<dbReference type="EMBL" id="JAWQEG010002254">
    <property type="protein sequence ID" value="KAK3873157.1"/>
    <property type="molecule type" value="Genomic_DNA"/>
</dbReference>
<name>A0AAE1KHS6_PETCI</name>
<feature type="region of interest" description="Disordered" evidence="1">
    <location>
        <begin position="37"/>
        <end position="62"/>
    </location>
</feature>
<dbReference type="GO" id="GO:0071897">
    <property type="term" value="P:DNA biosynthetic process"/>
    <property type="evidence" value="ECO:0007669"/>
    <property type="project" value="UniProtKB-ARBA"/>
</dbReference>
<dbReference type="InterPro" id="IPR036397">
    <property type="entry name" value="RNaseH_sf"/>
</dbReference>
<dbReference type="InterPro" id="IPR012337">
    <property type="entry name" value="RNaseH-like_sf"/>
</dbReference>
<protein>
    <recommendedName>
        <fullName evidence="2">Integrase catalytic domain-containing protein</fullName>
    </recommendedName>
</protein>
<comment type="caution">
    <text evidence="3">The sequence shown here is derived from an EMBL/GenBank/DDBJ whole genome shotgun (WGS) entry which is preliminary data.</text>
</comment>
<dbReference type="GO" id="GO:0015074">
    <property type="term" value="P:DNA integration"/>
    <property type="evidence" value="ECO:0007669"/>
    <property type="project" value="InterPro"/>
</dbReference>
<dbReference type="SUPFAM" id="SSF56672">
    <property type="entry name" value="DNA/RNA polymerases"/>
    <property type="match status" value="1"/>
</dbReference>
<dbReference type="PANTHER" id="PTHR38681">
    <property type="entry name" value="RETROVIRUS-RELATED POL POLYPROTEIN FROM TRANSPOSON 412-LIKE PROTEIN-RELATED"/>
    <property type="match status" value="1"/>
</dbReference>
<gene>
    <name evidence="3" type="ORF">Pcinc_021795</name>
</gene>
<proteinExistence type="predicted"/>
<reference evidence="3" key="1">
    <citation type="submission" date="2023-10" db="EMBL/GenBank/DDBJ databases">
        <title>Genome assemblies of two species of porcelain crab, Petrolisthes cinctipes and Petrolisthes manimaculis (Anomura: Porcellanidae).</title>
        <authorList>
            <person name="Angst P."/>
        </authorList>
    </citation>
    <scope>NUCLEOTIDE SEQUENCE</scope>
    <source>
        <strain evidence="3">PB745_01</strain>
        <tissue evidence="3">Gill</tissue>
    </source>
</reference>
<evidence type="ECO:0000313" key="3">
    <source>
        <dbReference type="EMBL" id="KAK3873157.1"/>
    </source>
</evidence>
<dbReference type="Pfam" id="PF17921">
    <property type="entry name" value="Integrase_H2C2"/>
    <property type="match status" value="1"/>
</dbReference>
<dbReference type="InterPro" id="IPR001584">
    <property type="entry name" value="Integrase_cat-core"/>
</dbReference>
<dbReference type="GO" id="GO:0003676">
    <property type="term" value="F:nucleic acid binding"/>
    <property type="evidence" value="ECO:0007669"/>
    <property type="project" value="InterPro"/>
</dbReference>
<evidence type="ECO:0000313" key="4">
    <source>
        <dbReference type="Proteomes" id="UP001286313"/>
    </source>
</evidence>
<dbReference type="InterPro" id="IPR041588">
    <property type="entry name" value="Integrase_H2C2"/>
</dbReference>